<keyword evidence="1" id="KW-0472">Membrane</keyword>
<evidence type="ECO:0000313" key="2">
    <source>
        <dbReference type="EMBL" id="RNF47352.1"/>
    </source>
</evidence>
<dbReference type="PANTHER" id="PTHR28008">
    <property type="entry name" value="DOMAIN PROTEIN, PUTATIVE (AFU_ORTHOLOGUE AFUA_3G10980)-RELATED"/>
    <property type="match status" value="1"/>
</dbReference>
<evidence type="ECO:0008006" key="4">
    <source>
        <dbReference type="Google" id="ProtNLM"/>
    </source>
</evidence>
<dbReference type="PANTHER" id="PTHR28008:SF1">
    <property type="entry name" value="DOMAIN PROTEIN, PUTATIVE (AFU_ORTHOLOGUE AFUA_3G10980)-RELATED"/>
    <property type="match status" value="1"/>
</dbReference>
<organism evidence="2 3">
    <name type="scientific">Marinomonas hwangdonensis</name>
    <dbReference type="NCBI Taxonomy" id="1053647"/>
    <lineage>
        <taxon>Bacteria</taxon>
        <taxon>Pseudomonadati</taxon>
        <taxon>Pseudomonadota</taxon>
        <taxon>Gammaproteobacteria</taxon>
        <taxon>Oceanospirillales</taxon>
        <taxon>Oceanospirillaceae</taxon>
        <taxon>Marinomonas</taxon>
    </lineage>
</organism>
<proteinExistence type="predicted"/>
<feature type="transmembrane region" description="Helical" evidence="1">
    <location>
        <begin position="42"/>
        <end position="58"/>
    </location>
</feature>
<accession>A0A3M8PV24</accession>
<gene>
    <name evidence="2" type="ORF">EBI00_15515</name>
</gene>
<dbReference type="EMBL" id="RIZG01000015">
    <property type="protein sequence ID" value="RNF47352.1"/>
    <property type="molecule type" value="Genomic_DNA"/>
</dbReference>
<dbReference type="OrthoDB" id="582407at2"/>
<feature type="transmembrane region" description="Helical" evidence="1">
    <location>
        <begin position="90"/>
        <end position="110"/>
    </location>
</feature>
<evidence type="ECO:0000313" key="3">
    <source>
        <dbReference type="Proteomes" id="UP000280507"/>
    </source>
</evidence>
<dbReference type="Proteomes" id="UP000280507">
    <property type="component" value="Unassembled WGS sequence"/>
</dbReference>
<dbReference type="RefSeq" id="WP_123096843.1">
    <property type="nucleotide sequence ID" value="NZ_RIZG01000015.1"/>
</dbReference>
<keyword evidence="1" id="KW-0812">Transmembrane</keyword>
<protein>
    <recommendedName>
        <fullName evidence="4">VanZ family protein</fullName>
    </recommendedName>
</protein>
<dbReference type="AlphaFoldDB" id="A0A3M8PV24"/>
<reference evidence="2 3" key="1">
    <citation type="journal article" date="2012" name="Int. J. Syst. Evol. Microbiol.">
        <title>Marinomonas hwangdonensis sp. nov., isolated from seawater.</title>
        <authorList>
            <person name="Jung Y.T."/>
            <person name="Oh T.K."/>
            <person name="Yoon J.H."/>
        </authorList>
    </citation>
    <scope>NUCLEOTIDE SEQUENCE [LARGE SCALE GENOMIC DNA]</scope>
    <source>
        <strain evidence="2 3">HDW-15</strain>
    </source>
</reference>
<comment type="caution">
    <text evidence="2">The sequence shown here is derived from an EMBL/GenBank/DDBJ whole genome shotgun (WGS) entry which is preliminary data.</text>
</comment>
<name>A0A3M8PV24_9GAMM</name>
<feature type="transmembrane region" description="Helical" evidence="1">
    <location>
        <begin position="12"/>
        <end position="30"/>
    </location>
</feature>
<feature type="transmembrane region" description="Helical" evidence="1">
    <location>
        <begin position="63"/>
        <end position="84"/>
    </location>
</feature>
<sequence length="118" mass="13011">MKEALTSPTAQAVGFLFGLLIISLSTLTPAEYLPPAPGSDKLHHLIGFGSWALLCAFGPMRRFIIMAILMIIWGGMIEIIQPHINRYGEWLDFIANTSGVLLVVFVKCLFESAFKRSA</sequence>
<evidence type="ECO:0000256" key="1">
    <source>
        <dbReference type="SAM" id="Phobius"/>
    </source>
</evidence>
<keyword evidence="1" id="KW-1133">Transmembrane helix</keyword>
<keyword evidence="3" id="KW-1185">Reference proteome</keyword>